<organism evidence="3 4">
    <name type="scientific">Aurantibacter aestuarii</name>
    <dbReference type="NCBI Taxonomy" id="1266046"/>
    <lineage>
        <taxon>Bacteria</taxon>
        <taxon>Pseudomonadati</taxon>
        <taxon>Bacteroidota</taxon>
        <taxon>Flavobacteriia</taxon>
        <taxon>Flavobacteriales</taxon>
        <taxon>Flavobacteriaceae</taxon>
        <taxon>Aurantibacter</taxon>
    </lineage>
</organism>
<evidence type="ECO:0000313" key="4">
    <source>
        <dbReference type="Proteomes" id="UP000238426"/>
    </source>
</evidence>
<comment type="similarity">
    <text evidence="1 2">Belongs to the ArsC family.</text>
</comment>
<dbReference type="InterPro" id="IPR036249">
    <property type="entry name" value="Thioredoxin-like_sf"/>
</dbReference>
<dbReference type="PROSITE" id="PS51353">
    <property type="entry name" value="ARSC"/>
    <property type="match status" value="1"/>
</dbReference>
<dbReference type="InterPro" id="IPR006660">
    <property type="entry name" value="Arsenate_reductase-like"/>
</dbReference>
<gene>
    <name evidence="3" type="ORF">C7H52_12075</name>
</gene>
<evidence type="ECO:0008006" key="5">
    <source>
        <dbReference type="Google" id="ProtNLM"/>
    </source>
</evidence>
<comment type="caution">
    <text evidence="3">The sequence shown here is derived from an EMBL/GenBank/DDBJ whole genome shotgun (WGS) entry which is preliminary data.</text>
</comment>
<keyword evidence="4" id="KW-1185">Reference proteome</keyword>
<evidence type="ECO:0000256" key="2">
    <source>
        <dbReference type="PROSITE-ProRule" id="PRU01282"/>
    </source>
</evidence>
<sequence length="135" mass="15600">MSIINTHKNMINLYYSSESQLGKKVYAYLNDSDKELLAIDVTKTNVTGTQWKTISDQLNIPIRNLIDVNLSDLEFNEKETANFSQDDWIKILNKTPQVLNHPVVIHENKYYLIQDAQEALKFIEDPSAGIDERKK</sequence>
<dbReference type="Proteomes" id="UP000238426">
    <property type="component" value="Unassembled WGS sequence"/>
</dbReference>
<evidence type="ECO:0000256" key="1">
    <source>
        <dbReference type="ARBA" id="ARBA00007198"/>
    </source>
</evidence>
<evidence type="ECO:0000313" key="3">
    <source>
        <dbReference type="EMBL" id="PSG86420.1"/>
    </source>
</evidence>
<dbReference type="SUPFAM" id="SSF52833">
    <property type="entry name" value="Thioredoxin-like"/>
    <property type="match status" value="1"/>
</dbReference>
<dbReference type="AlphaFoldDB" id="A0A2T1N5D3"/>
<dbReference type="Gene3D" id="3.40.30.10">
    <property type="entry name" value="Glutaredoxin"/>
    <property type="match status" value="1"/>
</dbReference>
<name>A0A2T1N5D3_9FLAO</name>
<reference evidence="3 4" key="1">
    <citation type="submission" date="2018-03" db="EMBL/GenBank/DDBJ databases">
        <title>Mesoflavibacter sp. HG37 and Mesoflavibacter sp. HG96 sp.nov., two marine bacteria isolated from seawater of Western Pacific Ocean.</title>
        <authorList>
            <person name="Cheng H."/>
            <person name="Wu Y.-H."/>
            <person name="Guo L.-L."/>
            <person name="Xu X.-W."/>
        </authorList>
    </citation>
    <scope>NUCLEOTIDE SEQUENCE [LARGE SCALE GENOMIC DNA]</scope>
    <source>
        <strain evidence="3 4">KCTC 32269</strain>
    </source>
</reference>
<proteinExistence type="inferred from homology"/>
<accession>A0A2T1N5D3</accession>
<protein>
    <recommendedName>
        <fullName evidence="5">Arsenate reductase</fullName>
    </recommendedName>
</protein>
<dbReference type="EMBL" id="PXOQ01000015">
    <property type="protein sequence ID" value="PSG86420.1"/>
    <property type="molecule type" value="Genomic_DNA"/>
</dbReference>